<dbReference type="OMA" id="AHWKEDQ"/>
<keyword evidence="4" id="KW-1185">Reference proteome</keyword>
<feature type="region of interest" description="Disordered" evidence="2">
    <location>
        <begin position="1"/>
        <end position="58"/>
    </location>
</feature>
<dbReference type="EMBL" id="FUEG01000003">
    <property type="protein sequence ID" value="SJL02023.1"/>
    <property type="molecule type" value="Genomic_DNA"/>
</dbReference>
<organism evidence="3 4">
    <name type="scientific">Armillaria ostoyae</name>
    <name type="common">Armillaria root rot fungus</name>
    <dbReference type="NCBI Taxonomy" id="47428"/>
    <lineage>
        <taxon>Eukaryota</taxon>
        <taxon>Fungi</taxon>
        <taxon>Dikarya</taxon>
        <taxon>Basidiomycota</taxon>
        <taxon>Agaricomycotina</taxon>
        <taxon>Agaricomycetes</taxon>
        <taxon>Agaricomycetidae</taxon>
        <taxon>Agaricales</taxon>
        <taxon>Marasmiineae</taxon>
        <taxon>Physalacriaceae</taxon>
        <taxon>Armillaria</taxon>
    </lineage>
</organism>
<dbReference type="STRING" id="47428.A0A284QZZ3"/>
<evidence type="ECO:0000313" key="3">
    <source>
        <dbReference type="EMBL" id="SJL02023.1"/>
    </source>
</evidence>
<feature type="coiled-coil region" evidence="1">
    <location>
        <begin position="216"/>
        <end position="316"/>
    </location>
</feature>
<protein>
    <submittedName>
        <fullName evidence="3">Related to BFR1-Nuclear segregation protein</fullName>
    </submittedName>
</protein>
<feature type="region of interest" description="Disordered" evidence="2">
    <location>
        <begin position="480"/>
        <end position="509"/>
    </location>
</feature>
<proteinExistence type="predicted"/>
<dbReference type="GO" id="GO:1990904">
    <property type="term" value="C:ribonucleoprotein complex"/>
    <property type="evidence" value="ECO:0007669"/>
    <property type="project" value="TreeGrafter"/>
</dbReference>
<dbReference type="GO" id="GO:0008298">
    <property type="term" value="P:intracellular mRNA localization"/>
    <property type="evidence" value="ECO:0007669"/>
    <property type="project" value="TreeGrafter"/>
</dbReference>
<feature type="region of interest" description="Disordered" evidence="2">
    <location>
        <begin position="387"/>
        <end position="414"/>
    </location>
</feature>
<dbReference type="InterPro" id="IPR039604">
    <property type="entry name" value="Bfr1"/>
</dbReference>
<feature type="compositionally biased region" description="Low complexity" evidence="2">
    <location>
        <begin position="1"/>
        <end position="16"/>
    </location>
</feature>
<feature type="compositionally biased region" description="Basic and acidic residues" evidence="2">
    <location>
        <begin position="89"/>
        <end position="101"/>
    </location>
</feature>
<feature type="coiled-coil region" evidence="1">
    <location>
        <begin position="117"/>
        <end position="173"/>
    </location>
</feature>
<dbReference type="GO" id="GO:0005783">
    <property type="term" value="C:endoplasmic reticulum"/>
    <property type="evidence" value="ECO:0007669"/>
    <property type="project" value="TreeGrafter"/>
</dbReference>
<feature type="region of interest" description="Disordered" evidence="2">
    <location>
        <begin position="78"/>
        <end position="115"/>
    </location>
</feature>
<dbReference type="GO" id="GO:0042175">
    <property type="term" value="C:nuclear outer membrane-endoplasmic reticulum membrane network"/>
    <property type="evidence" value="ECO:0007669"/>
    <property type="project" value="TreeGrafter"/>
</dbReference>
<evidence type="ECO:0000313" key="4">
    <source>
        <dbReference type="Proteomes" id="UP000219338"/>
    </source>
</evidence>
<keyword evidence="1" id="KW-0175">Coiled coil</keyword>
<reference evidence="4" key="1">
    <citation type="journal article" date="2017" name="Nat. Ecol. Evol.">
        <title>Genome expansion and lineage-specific genetic innovations in the forest pathogenic fungi Armillaria.</title>
        <authorList>
            <person name="Sipos G."/>
            <person name="Prasanna A.N."/>
            <person name="Walter M.C."/>
            <person name="O'Connor E."/>
            <person name="Balint B."/>
            <person name="Krizsan K."/>
            <person name="Kiss B."/>
            <person name="Hess J."/>
            <person name="Varga T."/>
            <person name="Slot J."/>
            <person name="Riley R."/>
            <person name="Boka B."/>
            <person name="Rigling D."/>
            <person name="Barry K."/>
            <person name="Lee J."/>
            <person name="Mihaltcheva S."/>
            <person name="LaButti K."/>
            <person name="Lipzen A."/>
            <person name="Waldron R."/>
            <person name="Moloney N.M."/>
            <person name="Sperisen C."/>
            <person name="Kredics L."/>
            <person name="Vagvoelgyi C."/>
            <person name="Patrignani A."/>
            <person name="Fitzpatrick D."/>
            <person name="Nagy I."/>
            <person name="Doyle S."/>
            <person name="Anderson J.B."/>
            <person name="Grigoriev I.V."/>
            <person name="Gueldener U."/>
            <person name="Muensterkoetter M."/>
            <person name="Nagy L.G."/>
        </authorList>
    </citation>
    <scope>NUCLEOTIDE SEQUENCE [LARGE SCALE GENOMIC DNA]</scope>
    <source>
        <strain evidence="4">C18/9</strain>
    </source>
</reference>
<dbReference type="PANTHER" id="PTHR31027">
    <property type="entry name" value="NUCLEAR SEGREGATION PROTEIN BFR1"/>
    <property type="match status" value="1"/>
</dbReference>
<accession>A0A284QZZ3</accession>
<dbReference type="OrthoDB" id="2195113at2759"/>
<name>A0A284QZZ3_ARMOS</name>
<dbReference type="Gene3D" id="1.10.287.1490">
    <property type="match status" value="1"/>
</dbReference>
<evidence type="ECO:0000256" key="2">
    <source>
        <dbReference type="SAM" id="MobiDB-lite"/>
    </source>
</evidence>
<dbReference type="AlphaFoldDB" id="A0A284QZZ3"/>
<dbReference type="Proteomes" id="UP000219338">
    <property type="component" value="Unassembled WGS sequence"/>
</dbReference>
<sequence length="526" mass="57707">MASAKAKSSSTANGAAKAKKEPATNGTAPSAEKKDTSDPSSHAPSIGKPDKKAYEAEQDRIKGEIDALQVKLSAVRDKISLTTKGGAGNERRNQLRTELDGIRSQQSSNKASRGKILDQLKAYQDNIQKKIKDLQASQSKIPFKNVDEVDARIRTLEKQVESGNMKLADEKRAVQEISTCRRNRRTVESFQAIQESIEADRHSADELRKQLDDPEFKAISDRFDTIKAELDELKREGDEAYADRAKLFEERDGLQAQINTLFNEKRDSAQNFREANDRYWTKVNEDRARRAERARAQRAAEEAERRREAAQRLRDDAEIPAYQAQIEDCQTLIDYLSGKNTGPAKLNSAPAEAKAEVAGVPKLELRKVEAAPEGAVVRKKKGGDEDSYFVARGKGKGKKNAPKPASTSEPASGELNIDLPRLSALLSLSIPPPDSAADVTRVITDLQTKKAWFEANQARVTAENIAKAEAEIKRLSAKEVAATPEITPSTGEHLDEPVTTTPASAVPSDVAEARIDAVQEVKSADS</sequence>
<dbReference type="PANTHER" id="PTHR31027:SF2">
    <property type="entry name" value="LEBERCILIN DOMAIN-CONTAINING PROTEIN"/>
    <property type="match status" value="1"/>
</dbReference>
<feature type="compositionally biased region" description="Basic and acidic residues" evidence="2">
    <location>
        <begin position="48"/>
        <end position="58"/>
    </location>
</feature>
<dbReference type="GO" id="GO:0003729">
    <property type="term" value="F:mRNA binding"/>
    <property type="evidence" value="ECO:0007669"/>
    <property type="project" value="TreeGrafter"/>
</dbReference>
<evidence type="ECO:0000256" key="1">
    <source>
        <dbReference type="SAM" id="Coils"/>
    </source>
</evidence>
<gene>
    <name evidence="3" type="ORF">ARMOST_05347</name>
</gene>